<dbReference type="EMBL" id="LVXG01000009">
    <property type="protein sequence ID" value="OQP52025.1"/>
    <property type="molecule type" value="Genomic_DNA"/>
</dbReference>
<evidence type="ECO:0000259" key="2">
    <source>
        <dbReference type="Pfam" id="PF01648"/>
    </source>
</evidence>
<feature type="domain" description="4'-phosphopantetheinyl transferase" evidence="2">
    <location>
        <begin position="100"/>
        <end position="165"/>
    </location>
</feature>
<reference evidence="4" key="1">
    <citation type="submission" date="2016-04" db="EMBL/GenBank/DDBJ databases">
        <authorList>
            <person name="Chen L."/>
            <person name="Zhuang W."/>
            <person name="Wang G."/>
        </authorList>
    </citation>
    <scope>NUCLEOTIDE SEQUENCE [LARGE SCALE GENOMIC DNA]</scope>
    <source>
        <strain evidence="4">17621</strain>
    </source>
</reference>
<comment type="caution">
    <text evidence="3">The sequence shown here is derived from an EMBL/GenBank/DDBJ whole genome shotgun (WGS) entry which is preliminary data.</text>
</comment>
<dbReference type="InterPro" id="IPR008278">
    <property type="entry name" value="4-PPantetheinyl_Trfase_dom"/>
</dbReference>
<dbReference type="AlphaFoldDB" id="A0A1V9F125"/>
<evidence type="ECO:0000313" key="3">
    <source>
        <dbReference type="EMBL" id="OQP52025.1"/>
    </source>
</evidence>
<dbReference type="STRING" id="354355.SAMN05660816_05496"/>
<protein>
    <submittedName>
        <fullName evidence="3">4-phosphopantetheinyl transferase</fullName>
    </submittedName>
</protein>
<accession>A0A1V9F125</accession>
<organism evidence="3 4">
    <name type="scientific">Niastella yeongjuensis</name>
    <dbReference type="NCBI Taxonomy" id="354355"/>
    <lineage>
        <taxon>Bacteria</taxon>
        <taxon>Pseudomonadati</taxon>
        <taxon>Bacteroidota</taxon>
        <taxon>Chitinophagia</taxon>
        <taxon>Chitinophagales</taxon>
        <taxon>Chitinophagaceae</taxon>
        <taxon>Niastella</taxon>
    </lineage>
</organism>
<evidence type="ECO:0000256" key="1">
    <source>
        <dbReference type="ARBA" id="ARBA00022679"/>
    </source>
</evidence>
<dbReference type="RefSeq" id="WP_081198204.1">
    <property type="nucleotide sequence ID" value="NZ_FOCZ01000013.1"/>
</dbReference>
<dbReference type="GO" id="GO:0000287">
    <property type="term" value="F:magnesium ion binding"/>
    <property type="evidence" value="ECO:0007669"/>
    <property type="project" value="InterPro"/>
</dbReference>
<gene>
    <name evidence="3" type="ORF">A4H97_25760</name>
</gene>
<dbReference type="OrthoDB" id="1190494at2"/>
<sequence length="222" mass="25617">MALFYQHNINENTKLGIWRIEEPEAFYLEKVPLKKGVSHPYKRLQHLAGRFLLPTLYADFPLEEILVADTRKPFLESEQYHFSISHGGNFAAAIVSSHSRVGVDIELVSSRIVAISHKFLHYNEKVFLNAWTHLPKIHLELTTVLWSAKEAIYKWYGHGELDFKQHMQLNGPITFKADETIVCPFVFQKREPVQLTVEARIFDQLALAWVMTEGNTEVGGRK</sequence>
<dbReference type="InterPro" id="IPR037143">
    <property type="entry name" value="4-PPantetheinyl_Trfase_dom_sf"/>
</dbReference>
<dbReference type="GO" id="GO:0008897">
    <property type="term" value="F:holo-[acyl-carrier-protein] synthase activity"/>
    <property type="evidence" value="ECO:0007669"/>
    <property type="project" value="InterPro"/>
</dbReference>
<name>A0A1V9F125_9BACT</name>
<keyword evidence="4" id="KW-1185">Reference proteome</keyword>
<dbReference type="SUPFAM" id="SSF56214">
    <property type="entry name" value="4'-phosphopantetheinyl transferase"/>
    <property type="match status" value="2"/>
</dbReference>
<dbReference type="Pfam" id="PF01648">
    <property type="entry name" value="ACPS"/>
    <property type="match status" value="1"/>
</dbReference>
<dbReference type="Gene3D" id="3.90.470.20">
    <property type="entry name" value="4'-phosphopantetheinyl transferase domain"/>
    <property type="match status" value="1"/>
</dbReference>
<evidence type="ECO:0000313" key="4">
    <source>
        <dbReference type="Proteomes" id="UP000192610"/>
    </source>
</evidence>
<dbReference type="Proteomes" id="UP000192610">
    <property type="component" value="Unassembled WGS sequence"/>
</dbReference>
<proteinExistence type="predicted"/>
<keyword evidence="1 3" id="KW-0808">Transferase</keyword>